<dbReference type="Pfam" id="PF20068">
    <property type="entry name" value="Amphi-Trp"/>
    <property type="match status" value="1"/>
</dbReference>
<keyword evidence="4" id="KW-1185">Reference proteome</keyword>
<dbReference type="NCBIfam" id="TIGR04354">
    <property type="entry name" value="amphi-Trp"/>
    <property type="match status" value="1"/>
</dbReference>
<gene>
    <name evidence="3" type="ORF">J0X25_17725</name>
</gene>
<evidence type="ECO:0000259" key="2">
    <source>
        <dbReference type="Pfam" id="PF20068"/>
    </source>
</evidence>
<feature type="compositionally biased region" description="Acidic residues" evidence="1">
    <location>
        <begin position="79"/>
        <end position="98"/>
    </location>
</feature>
<evidence type="ECO:0000256" key="1">
    <source>
        <dbReference type="SAM" id="MobiDB-lite"/>
    </source>
</evidence>
<accession>A0A8A2VB15</accession>
<organism evidence="3 4">
    <name type="scientific">Haloterrigena alkaliphila</name>
    <dbReference type="NCBI Taxonomy" id="2816475"/>
    <lineage>
        <taxon>Archaea</taxon>
        <taxon>Methanobacteriati</taxon>
        <taxon>Methanobacteriota</taxon>
        <taxon>Stenosarchaea group</taxon>
        <taxon>Halobacteria</taxon>
        <taxon>Halobacteriales</taxon>
        <taxon>Natrialbaceae</taxon>
        <taxon>Haloterrigena</taxon>
    </lineage>
</organism>
<feature type="region of interest" description="Disordered" evidence="1">
    <location>
        <begin position="29"/>
        <end position="98"/>
    </location>
</feature>
<feature type="domain" description="Amphi-Trp" evidence="2">
    <location>
        <begin position="11"/>
        <end position="98"/>
    </location>
</feature>
<reference evidence="3 4" key="1">
    <citation type="submission" date="2021-03" db="EMBL/GenBank/DDBJ databases">
        <title>Haloterrigena longa sp. nov. and Haloterrigena limicola sp. nov., extremely halophilic archaea isolated from a salt lake.</title>
        <authorList>
            <person name="Henglin C."/>
        </authorList>
    </citation>
    <scope>NUCLEOTIDE SEQUENCE [LARGE SCALE GENOMIC DNA]</scope>
    <source>
        <strain evidence="3 4">KZCA68</strain>
    </source>
</reference>
<name>A0A8A2VB15_9EURY</name>
<dbReference type="AlphaFoldDB" id="A0A8A2VB15"/>
<sequence length="98" mass="10481">MNVRQKRCPSSSNATERDVIVDYLRTGADSLENGDPITLEAGGESVTTAPPGRPTFEIKAEREPSSSAPDGPGERELEFELEWADGADGTDDGDLSIE</sequence>
<protein>
    <submittedName>
        <fullName evidence="3">Amphi-Trp domain-containing protein</fullName>
    </submittedName>
</protein>
<evidence type="ECO:0000313" key="4">
    <source>
        <dbReference type="Proteomes" id="UP000663203"/>
    </source>
</evidence>
<proteinExistence type="predicted"/>
<dbReference type="Proteomes" id="UP000663203">
    <property type="component" value="Chromosome"/>
</dbReference>
<evidence type="ECO:0000313" key="3">
    <source>
        <dbReference type="EMBL" id="QSW99193.1"/>
    </source>
</evidence>
<dbReference type="EMBL" id="CP071462">
    <property type="protein sequence ID" value="QSW99193.1"/>
    <property type="molecule type" value="Genomic_DNA"/>
</dbReference>
<dbReference type="InterPro" id="IPR027598">
    <property type="entry name" value="Amphi-Trp_dom"/>
</dbReference>